<sequence>MRINAPIFSALTVLAGCATGLTTYYAPGVSVSRMQTDTTRCEVEALKDAPVANQIRQNPPIFFPGSQYCNSAGCYYRPGYWVDGGIYTVDVNRDLRARVLDLCMAQKGYAPVSLPRCSGAVAAAAPRTRTQTLPALTQSSCVIRYDDGSWQIVNPVPPIASE</sequence>
<keyword evidence="2" id="KW-1185">Reference proteome</keyword>
<organism evidence="1 2">
    <name type="scientific">Sedimentitalea xiamensis</name>
    <dbReference type="NCBI Taxonomy" id="3050037"/>
    <lineage>
        <taxon>Bacteria</taxon>
        <taxon>Pseudomonadati</taxon>
        <taxon>Pseudomonadota</taxon>
        <taxon>Alphaproteobacteria</taxon>
        <taxon>Rhodobacterales</taxon>
        <taxon>Paracoccaceae</taxon>
        <taxon>Sedimentitalea</taxon>
    </lineage>
</organism>
<accession>A0ABT7FCK0</accession>
<evidence type="ECO:0000313" key="2">
    <source>
        <dbReference type="Proteomes" id="UP001227126"/>
    </source>
</evidence>
<reference evidence="1 2" key="1">
    <citation type="submission" date="2023-05" db="EMBL/GenBank/DDBJ databases">
        <title>Sedimentitalea sp. nov. JM2-8.</title>
        <authorList>
            <person name="Huang J."/>
        </authorList>
    </citation>
    <scope>NUCLEOTIDE SEQUENCE [LARGE SCALE GENOMIC DNA]</scope>
    <source>
        <strain evidence="1 2">JM2-8</strain>
    </source>
</reference>
<evidence type="ECO:0008006" key="3">
    <source>
        <dbReference type="Google" id="ProtNLM"/>
    </source>
</evidence>
<dbReference type="EMBL" id="JASNJE010000006">
    <property type="protein sequence ID" value="MDK3072849.1"/>
    <property type="molecule type" value="Genomic_DNA"/>
</dbReference>
<gene>
    <name evidence="1" type="ORF">QO034_06985</name>
</gene>
<dbReference type="RefSeq" id="WP_284484790.1">
    <property type="nucleotide sequence ID" value="NZ_JASNJE010000006.1"/>
</dbReference>
<proteinExistence type="predicted"/>
<protein>
    <recommendedName>
        <fullName evidence="3">Lipoprotein</fullName>
    </recommendedName>
</protein>
<dbReference type="PROSITE" id="PS51257">
    <property type="entry name" value="PROKAR_LIPOPROTEIN"/>
    <property type="match status" value="1"/>
</dbReference>
<comment type="caution">
    <text evidence="1">The sequence shown here is derived from an EMBL/GenBank/DDBJ whole genome shotgun (WGS) entry which is preliminary data.</text>
</comment>
<dbReference type="Proteomes" id="UP001227126">
    <property type="component" value="Unassembled WGS sequence"/>
</dbReference>
<evidence type="ECO:0000313" key="1">
    <source>
        <dbReference type="EMBL" id="MDK3072849.1"/>
    </source>
</evidence>
<name>A0ABT7FCK0_9RHOB</name>